<evidence type="ECO:0000313" key="2">
    <source>
        <dbReference type="Proteomes" id="UP000007174"/>
    </source>
</evidence>
<proteinExistence type="predicted"/>
<reference evidence="2" key="1">
    <citation type="journal article" date="2012" name="Nat. Genet.">
        <title>Lifestyle transitions in plant pathogenic Colletotrichum fungi deciphered by genome and transcriptome analyses.</title>
        <authorList>
            <person name="O'Connell R.J."/>
            <person name="Thon M.R."/>
            <person name="Hacquard S."/>
            <person name="Amyotte S.G."/>
            <person name="Kleemann J."/>
            <person name="Torres M.F."/>
            <person name="Damm U."/>
            <person name="Buiate E.A."/>
            <person name="Epstein L."/>
            <person name="Alkan N."/>
            <person name="Altmueller J."/>
            <person name="Alvarado-Balderrama L."/>
            <person name="Bauser C.A."/>
            <person name="Becker C."/>
            <person name="Birren B.W."/>
            <person name="Chen Z."/>
            <person name="Choi J."/>
            <person name="Crouch J.A."/>
            <person name="Duvick J.P."/>
            <person name="Farman M.A."/>
            <person name="Gan P."/>
            <person name="Heiman D."/>
            <person name="Henrissat B."/>
            <person name="Howard R.J."/>
            <person name="Kabbage M."/>
            <person name="Koch C."/>
            <person name="Kracher B."/>
            <person name="Kubo Y."/>
            <person name="Law A.D."/>
            <person name="Lebrun M.-H."/>
            <person name="Lee Y.-H."/>
            <person name="Miyara I."/>
            <person name="Moore N."/>
            <person name="Neumann U."/>
            <person name="Nordstroem K."/>
            <person name="Panaccione D.G."/>
            <person name="Panstruga R."/>
            <person name="Place M."/>
            <person name="Proctor R.H."/>
            <person name="Prusky D."/>
            <person name="Rech G."/>
            <person name="Reinhardt R."/>
            <person name="Rollins J.A."/>
            <person name="Rounsley S."/>
            <person name="Schardl C.L."/>
            <person name="Schwartz D.C."/>
            <person name="Shenoy N."/>
            <person name="Shirasu K."/>
            <person name="Sikhakolli U.R."/>
            <person name="Stueber K."/>
            <person name="Sukno S.A."/>
            <person name="Sweigard J.A."/>
            <person name="Takano Y."/>
            <person name="Takahara H."/>
            <person name="Trail F."/>
            <person name="van der Does H.C."/>
            <person name="Voll L.M."/>
            <person name="Will I."/>
            <person name="Young S."/>
            <person name="Zeng Q."/>
            <person name="Zhang J."/>
            <person name="Zhou S."/>
            <person name="Dickman M.B."/>
            <person name="Schulze-Lefert P."/>
            <person name="Ver Loren van Themaat E."/>
            <person name="Ma L.-J."/>
            <person name="Vaillancourt L.J."/>
        </authorList>
    </citation>
    <scope>NUCLEOTIDE SEQUENCE [LARGE SCALE GENOMIC DNA]</scope>
    <source>
        <strain evidence="2">IMI 349063</strain>
    </source>
</reference>
<evidence type="ECO:0000313" key="1">
    <source>
        <dbReference type="EMBL" id="CCF46177.1"/>
    </source>
</evidence>
<dbReference type="HOGENOM" id="CLU_2948022_0_0_1"/>
<feature type="non-terminal residue" evidence="1">
    <location>
        <position position="60"/>
    </location>
</feature>
<gene>
    <name evidence="1" type="ORF">CH063_15013</name>
</gene>
<dbReference type="Proteomes" id="UP000007174">
    <property type="component" value="Unassembled WGS sequence"/>
</dbReference>
<protein>
    <submittedName>
        <fullName evidence="1">Uncharacterized protein</fullName>
    </submittedName>
</protein>
<dbReference type="EMBL" id="CACQ02008422">
    <property type="protein sequence ID" value="CCF46177.1"/>
    <property type="molecule type" value="Genomic_DNA"/>
</dbReference>
<sequence length="60" mass="7314">KNMRERETFFKFQARSGVFPRLMLFFSSLPPPRPFEEVGEAWILSKSKYLREQRFTIKQE</sequence>
<accession>H1W114</accession>
<name>H1W114_COLHI</name>
<dbReference type="AlphaFoldDB" id="H1W114"/>
<organism evidence="1 2">
    <name type="scientific">Colletotrichum higginsianum (strain IMI 349063)</name>
    <name type="common">Crucifer anthracnose fungus</name>
    <dbReference type="NCBI Taxonomy" id="759273"/>
    <lineage>
        <taxon>Eukaryota</taxon>
        <taxon>Fungi</taxon>
        <taxon>Dikarya</taxon>
        <taxon>Ascomycota</taxon>
        <taxon>Pezizomycotina</taxon>
        <taxon>Sordariomycetes</taxon>
        <taxon>Hypocreomycetidae</taxon>
        <taxon>Glomerellales</taxon>
        <taxon>Glomerellaceae</taxon>
        <taxon>Colletotrichum</taxon>
        <taxon>Colletotrichum destructivum species complex</taxon>
    </lineage>
</organism>